<dbReference type="RefSeq" id="WP_144334010.1">
    <property type="nucleotide sequence ID" value="NZ_VLPL01000008.1"/>
</dbReference>
<accession>A0A556MNA2</accession>
<comment type="caution">
    <text evidence="2">The sequence shown here is derived from an EMBL/GenBank/DDBJ whole genome shotgun (WGS) entry which is preliminary data.</text>
</comment>
<organism evidence="2 3">
    <name type="scientific">Fluviicola chungangensis</name>
    <dbReference type="NCBI Taxonomy" id="2597671"/>
    <lineage>
        <taxon>Bacteria</taxon>
        <taxon>Pseudomonadati</taxon>
        <taxon>Bacteroidota</taxon>
        <taxon>Flavobacteriia</taxon>
        <taxon>Flavobacteriales</taxon>
        <taxon>Crocinitomicaceae</taxon>
        <taxon>Fluviicola</taxon>
    </lineage>
</organism>
<name>A0A556MNA2_9FLAO</name>
<dbReference type="InterPro" id="IPR001763">
    <property type="entry name" value="Rhodanese-like_dom"/>
</dbReference>
<dbReference type="PROSITE" id="PS50206">
    <property type="entry name" value="RHODANESE_3"/>
    <property type="match status" value="1"/>
</dbReference>
<gene>
    <name evidence="2" type="ORF">FO442_14910</name>
</gene>
<dbReference type="InterPro" id="IPR036873">
    <property type="entry name" value="Rhodanese-like_dom_sf"/>
</dbReference>
<dbReference type="Proteomes" id="UP000316008">
    <property type="component" value="Unassembled WGS sequence"/>
</dbReference>
<dbReference type="EMBL" id="VLPL01000008">
    <property type="protein sequence ID" value="TSJ41199.1"/>
    <property type="molecule type" value="Genomic_DNA"/>
</dbReference>
<dbReference type="AlphaFoldDB" id="A0A556MNA2"/>
<evidence type="ECO:0000313" key="3">
    <source>
        <dbReference type="Proteomes" id="UP000316008"/>
    </source>
</evidence>
<dbReference type="OrthoDB" id="9800872at2"/>
<evidence type="ECO:0000313" key="2">
    <source>
        <dbReference type="EMBL" id="TSJ41199.1"/>
    </source>
</evidence>
<keyword evidence="3" id="KW-1185">Reference proteome</keyword>
<protein>
    <submittedName>
        <fullName evidence="2">Rhodanese-like domain-containing protein</fullName>
    </submittedName>
</protein>
<dbReference type="Pfam" id="PF00581">
    <property type="entry name" value="Rhodanese"/>
    <property type="match status" value="1"/>
</dbReference>
<dbReference type="SUPFAM" id="SSF52821">
    <property type="entry name" value="Rhodanese/Cell cycle control phosphatase"/>
    <property type="match status" value="1"/>
</dbReference>
<evidence type="ECO:0000259" key="1">
    <source>
        <dbReference type="PROSITE" id="PS50206"/>
    </source>
</evidence>
<feature type="domain" description="Rhodanese" evidence="1">
    <location>
        <begin position="21"/>
        <end position="100"/>
    </location>
</feature>
<sequence>MKTIAGFILFLGLIACSGKSTNGKTLLVDVRPEGIWRQGHARTGVNIPLPELEKHKQELLQYDTVIFVCESGESAQQATSYMNAQKEHETVFKNGISWTRYAN</sequence>
<dbReference type="CDD" id="cd00158">
    <property type="entry name" value="RHOD"/>
    <property type="match status" value="1"/>
</dbReference>
<reference evidence="2 3" key="1">
    <citation type="submission" date="2019-07" db="EMBL/GenBank/DDBJ databases">
        <authorList>
            <person name="Huq M.A."/>
        </authorList>
    </citation>
    <scope>NUCLEOTIDE SEQUENCE [LARGE SCALE GENOMIC DNA]</scope>
    <source>
        <strain evidence="2 3">MAH-3</strain>
    </source>
</reference>
<dbReference type="Gene3D" id="3.40.250.10">
    <property type="entry name" value="Rhodanese-like domain"/>
    <property type="match status" value="1"/>
</dbReference>
<dbReference type="PROSITE" id="PS51257">
    <property type="entry name" value="PROKAR_LIPOPROTEIN"/>
    <property type="match status" value="1"/>
</dbReference>
<proteinExistence type="predicted"/>